<proteinExistence type="predicted"/>
<name>A0AAD6WX86_9AGAR</name>
<reference evidence="3" key="1">
    <citation type="submission" date="2023-03" db="EMBL/GenBank/DDBJ databases">
        <title>Massive genome expansion in bonnet fungi (Mycena s.s.) driven by repeated elements and novel gene families across ecological guilds.</title>
        <authorList>
            <consortium name="Lawrence Berkeley National Laboratory"/>
            <person name="Harder C.B."/>
            <person name="Miyauchi S."/>
            <person name="Viragh M."/>
            <person name="Kuo A."/>
            <person name="Thoen E."/>
            <person name="Andreopoulos B."/>
            <person name="Lu D."/>
            <person name="Skrede I."/>
            <person name="Drula E."/>
            <person name="Henrissat B."/>
            <person name="Morin E."/>
            <person name="Kohler A."/>
            <person name="Barry K."/>
            <person name="LaButti K."/>
            <person name="Morin E."/>
            <person name="Salamov A."/>
            <person name="Lipzen A."/>
            <person name="Mereny Z."/>
            <person name="Hegedus B."/>
            <person name="Baldrian P."/>
            <person name="Stursova M."/>
            <person name="Weitz H."/>
            <person name="Taylor A."/>
            <person name="Grigoriev I.V."/>
            <person name="Nagy L.G."/>
            <person name="Martin F."/>
            <person name="Kauserud H."/>
        </authorList>
    </citation>
    <scope>NUCLEOTIDE SEQUENCE</scope>
    <source>
        <strain evidence="3">CBHHK200</strain>
    </source>
</reference>
<organism evidence="3 4">
    <name type="scientific">Mycena alexandri</name>
    <dbReference type="NCBI Taxonomy" id="1745969"/>
    <lineage>
        <taxon>Eukaryota</taxon>
        <taxon>Fungi</taxon>
        <taxon>Dikarya</taxon>
        <taxon>Basidiomycota</taxon>
        <taxon>Agaricomycotina</taxon>
        <taxon>Agaricomycetes</taxon>
        <taxon>Agaricomycetidae</taxon>
        <taxon>Agaricales</taxon>
        <taxon>Marasmiineae</taxon>
        <taxon>Mycenaceae</taxon>
        <taxon>Mycena</taxon>
    </lineage>
</organism>
<evidence type="ECO:0000313" key="4">
    <source>
        <dbReference type="Proteomes" id="UP001218188"/>
    </source>
</evidence>
<feature type="compositionally biased region" description="Basic residues" evidence="1">
    <location>
        <begin position="77"/>
        <end position="86"/>
    </location>
</feature>
<accession>A0AAD6WX86</accession>
<sequence>MMCVGSEYSKKTSGWVGGWCECALPPLAQGGVLQGGILLLLLLLLLLHLLQHGSGGNGRGAALGRREDVVRAERGRLHRQRSRRYGGRQGARDRDAAGLAGPHGVCGGCEGRMFR</sequence>
<gene>
    <name evidence="3" type="ORF">C8F04DRAFT_1119160</name>
</gene>
<keyword evidence="2" id="KW-0812">Transmembrane</keyword>
<feature type="transmembrane region" description="Helical" evidence="2">
    <location>
        <begin position="31"/>
        <end position="50"/>
    </location>
</feature>
<evidence type="ECO:0000256" key="2">
    <source>
        <dbReference type="SAM" id="Phobius"/>
    </source>
</evidence>
<dbReference type="EMBL" id="JARJCM010000111">
    <property type="protein sequence ID" value="KAJ7028582.1"/>
    <property type="molecule type" value="Genomic_DNA"/>
</dbReference>
<feature type="region of interest" description="Disordered" evidence="1">
    <location>
        <begin position="77"/>
        <end position="96"/>
    </location>
</feature>
<dbReference type="Proteomes" id="UP001218188">
    <property type="component" value="Unassembled WGS sequence"/>
</dbReference>
<dbReference type="AlphaFoldDB" id="A0AAD6WX86"/>
<evidence type="ECO:0000313" key="3">
    <source>
        <dbReference type="EMBL" id="KAJ7028582.1"/>
    </source>
</evidence>
<evidence type="ECO:0000256" key="1">
    <source>
        <dbReference type="SAM" id="MobiDB-lite"/>
    </source>
</evidence>
<comment type="caution">
    <text evidence="3">The sequence shown here is derived from an EMBL/GenBank/DDBJ whole genome shotgun (WGS) entry which is preliminary data.</text>
</comment>
<keyword evidence="2" id="KW-1133">Transmembrane helix</keyword>
<keyword evidence="4" id="KW-1185">Reference proteome</keyword>
<keyword evidence="2" id="KW-0472">Membrane</keyword>
<protein>
    <submittedName>
        <fullName evidence="3">Uncharacterized protein</fullName>
    </submittedName>
</protein>